<dbReference type="Pfam" id="PF00512">
    <property type="entry name" value="HisKA"/>
    <property type="match status" value="1"/>
</dbReference>
<evidence type="ECO:0000256" key="1">
    <source>
        <dbReference type="ARBA" id="ARBA00000085"/>
    </source>
</evidence>
<dbReference type="Pfam" id="PF02702">
    <property type="entry name" value="KdpD"/>
    <property type="match status" value="2"/>
</dbReference>
<dbReference type="KEGG" id="cpeg:CPELA_05860"/>
<dbReference type="Pfam" id="PF13493">
    <property type="entry name" value="DUF4118"/>
    <property type="match status" value="1"/>
</dbReference>
<evidence type="ECO:0000256" key="2">
    <source>
        <dbReference type="ARBA" id="ARBA00004141"/>
    </source>
</evidence>
<dbReference type="EMBL" id="CP035299">
    <property type="protein sequence ID" value="QAU52442.1"/>
    <property type="molecule type" value="Genomic_DNA"/>
</dbReference>
<dbReference type="CDD" id="cd00082">
    <property type="entry name" value="HisKA"/>
    <property type="match status" value="1"/>
</dbReference>
<evidence type="ECO:0000256" key="12">
    <source>
        <dbReference type="ARBA" id="ARBA00023012"/>
    </source>
</evidence>
<evidence type="ECO:0000256" key="5">
    <source>
        <dbReference type="ARBA" id="ARBA00022553"/>
    </source>
</evidence>
<comment type="subcellular location">
    <subcellularLocation>
        <location evidence="3">Cell membrane</location>
    </subcellularLocation>
    <subcellularLocation>
        <location evidence="2">Membrane</location>
        <topology evidence="2">Multi-pass membrane protein</topology>
    </subcellularLocation>
</comment>
<dbReference type="InterPro" id="IPR003852">
    <property type="entry name" value="Sig_transdc_His_kinase_KdpD_N"/>
</dbReference>
<keyword evidence="10" id="KW-0067">ATP-binding</keyword>
<name>A0A410W910_9CORY</name>
<accession>A0A410W910</accession>
<dbReference type="InterPro" id="IPR014729">
    <property type="entry name" value="Rossmann-like_a/b/a_fold"/>
</dbReference>
<dbReference type="InterPro" id="IPR003661">
    <property type="entry name" value="HisK_dim/P_dom"/>
</dbReference>
<evidence type="ECO:0000256" key="7">
    <source>
        <dbReference type="ARBA" id="ARBA00022692"/>
    </source>
</evidence>
<evidence type="ECO:0000256" key="6">
    <source>
        <dbReference type="ARBA" id="ARBA00022679"/>
    </source>
</evidence>
<dbReference type="EC" id="2.7.13.3" evidence="4"/>
<dbReference type="InterPro" id="IPR038318">
    <property type="entry name" value="KdpD_sf"/>
</dbReference>
<dbReference type="PANTHER" id="PTHR45569">
    <property type="entry name" value="SENSOR PROTEIN KDPD"/>
    <property type="match status" value="1"/>
</dbReference>
<dbReference type="SMART" id="SM00387">
    <property type="entry name" value="HATPase_c"/>
    <property type="match status" value="1"/>
</dbReference>
<evidence type="ECO:0000256" key="9">
    <source>
        <dbReference type="ARBA" id="ARBA00022777"/>
    </source>
</evidence>
<dbReference type="AlphaFoldDB" id="A0A410W910"/>
<dbReference type="Gene3D" id="3.40.50.300">
    <property type="entry name" value="P-loop containing nucleotide triphosphate hydrolases"/>
    <property type="match status" value="1"/>
</dbReference>
<evidence type="ECO:0000256" key="10">
    <source>
        <dbReference type="ARBA" id="ARBA00022840"/>
    </source>
</evidence>
<evidence type="ECO:0000313" key="14">
    <source>
        <dbReference type="EMBL" id="QAU52442.1"/>
    </source>
</evidence>
<sequence length="875" mass="94269">MTKRGTLKVYLGFAPGVGKTCAMLNEAHDLQSRGNNVLVGLVEDHGRERTKSLVDGLPVLPRKEFSYRGGTYTDLDVEAAIAANPDTILVDELAHTVVSAEPALVAGNSAAGNAGRSTGGEGDAGSAPGLNHVAEPEKKRWHDVYTLLDAGINVISTMNIQHLESLNDVVAAVTGTRQRETVPDQVLRDADEIELVDLTPDALRIRLARGEVYRQQQAETALNNYFKVGNLTALRELALLWLADKVEEVLETYRKTNNEQKHWPTRERVVVAVQGDAGAEAIIRRGARVTGRVAGREMIVVHVAGEDDALATDTPKRLRRLQELTDSLGGQWRVVVGDDVAETLLEFARAVNASQLVIGLGGRISRIFGGGLSGRIIDGSGPIDVHIVSTLEREKQTEKKRSRNTGRFSVMRLVTGWLIALLGPPLLTAAVLPLNLEPEYLGALLLGYLTVVVFAALAGGMLPALAAVVTGSLLANWFFTIPTHTFTVTEPESLTQIIFFLIIAAAVAWVVELSERRRAQATQRLGQAMVLSDLARGVVHDGDDIPQLLTRLSQTFRLRRVDLQRYSKERKMWVTLETTDEQGISAPWAADGKPTHVGVGDGLRLLVGGAELTPQQFSMIEAHGARITAIIDRQEIDAMRRATAALEAGNRVGTALLTAVSHDLRTPLAGIKAAVSGLTMDDIELDEESRQLLIETIESSTDRLETVIGNLLDMSRLNSNTVTIRNRAVDVEEVVEAVCTELPEAAGHIKVEIPEDLPPVRGDAGLVQRILSNIVINARKYAPDSELLIKGQGVGETVEISVIDHGPGIPDDKIDEIFMPFQRLGDQNANSVGLGLGLAVAQGFAEAMDGSVRAEHTPGGGATLVLTLSVADGTE</sequence>
<dbReference type="SUPFAM" id="SSF47384">
    <property type="entry name" value="Homodimeric domain of signal transducing histidine kinase"/>
    <property type="match status" value="1"/>
</dbReference>
<dbReference type="InterPro" id="IPR004358">
    <property type="entry name" value="Sig_transdc_His_kin-like_C"/>
</dbReference>
<dbReference type="Pfam" id="PF02518">
    <property type="entry name" value="HATPase_c"/>
    <property type="match status" value="1"/>
</dbReference>
<dbReference type="InterPro" id="IPR036890">
    <property type="entry name" value="HATPase_C_sf"/>
</dbReference>
<evidence type="ECO:0000256" key="3">
    <source>
        <dbReference type="ARBA" id="ARBA00004236"/>
    </source>
</evidence>
<keyword evidence="6 14" id="KW-0808">Transferase</keyword>
<dbReference type="Gene3D" id="3.30.565.10">
    <property type="entry name" value="Histidine kinase-like ATPase, C-terminal domain"/>
    <property type="match status" value="1"/>
</dbReference>
<dbReference type="Proteomes" id="UP000288929">
    <property type="component" value="Chromosome"/>
</dbReference>
<dbReference type="GO" id="GO:0000155">
    <property type="term" value="F:phosphorelay sensor kinase activity"/>
    <property type="evidence" value="ECO:0007669"/>
    <property type="project" value="InterPro"/>
</dbReference>
<dbReference type="InterPro" id="IPR005467">
    <property type="entry name" value="His_kinase_dom"/>
</dbReference>
<keyword evidence="9" id="KW-0418">Kinase</keyword>
<evidence type="ECO:0000256" key="11">
    <source>
        <dbReference type="ARBA" id="ARBA00022989"/>
    </source>
</evidence>
<dbReference type="OrthoDB" id="9806130at2"/>
<evidence type="ECO:0000256" key="8">
    <source>
        <dbReference type="ARBA" id="ARBA00022741"/>
    </source>
</evidence>
<dbReference type="Gene3D" id="3.40.50.620">
    <property type="entry name" value="HUPs"/>
    <property type="match status" value="1"/>
</dbReference>
<dbReference type="InterPro" id="IPR036097">
    <property type="entry name" value="HisK_dim/P_sf"/>
</dbReference>
<dbReference type="GO" id="GO:0005524">
    <property type="term" value="F:ATP binding"/>
    <property type="evidence" value="ECO:0007669"/>
    <property type="project" value="UniProtKB-KW"/>
</dbReference>
<dbReference type="RefSeq" id="WP_128889891.1">
    <property type="nucleotide sequence ID" value="NZ_BMCX01000001.1"/>
</dbReference>
<dbReference type="InterPro" id="IPR027417">
    <property type="entry name" value="P-loop_NTPase"/>
</dbReference>
<keyword evidence="5" id="KW-0597">Phosphoprotein</keyword>
<evidence type="ECO:0000256" key="13">
    <source>
        <dbReference type="ARBA" id="ARBA00023136"/>
    </source>
</evidence>
<dbReference type="Gene3D" id="1.10.287.130">
    <property type="match status" value="1"/>
</dbReference>
<protein>
    <recommendedName>
        <fullName evidence="4">histidine kinase</fullName>
        <ecNumber evidence="4">2.7.13.3</ecNumber>
    </recommendedName>
</protein>
<keyword evidence="12" id="KW-0902">Two-component regulatory system</keyword>
<dbReference type="PRINTS" id="PR00344">
    <property type="entry name" value="BCTRLSENSOR"/>
</dbReference>
<evidence type="ECO:0000313" key="15">
    <source>
        <dbReference type="Proteomes" id="UP000288929"/>
    </source>
</evidence>
<dbReference type="SUPFAM" id="SSF55874">
    <property type="entry name" value="ATPase domain of HSP90 chaperone/DNA topoisomerase II/histidine kinase"/>
    <property type="match status" value="1"/>
</dbReference>
<keyword evidence="15" id="KW-1185">Reference proteome</keyword>
<dbReference type="InterPro" id="IPR025201">
    <property type="entry name" value="KdpD_TM"/>
</dbReference>
<dbReference type="InterPro" id="IPR003594">
    <property type="entry name" value="HATPase_dom"/>
</dbReference>
<dbReference type="PANTHER" id="PTHR45569:SF1">
    <property type="entry name" value="SENSOR PROTEIN KDPD"/>
    <property type="match status" value="1"/>
</dbReference>
<dbReference type="Gene3D" id="1.20.120.620">
    <property type="entry name" value="Backbone structure of the membrane domain of e. Coli histidine kinase receptor kdpd"/>
    <property type="match status" value="1"/>
</dbReference>
<dbReference type="PROSITE" id="PS50109">
    <property type="entry name" value="HIS_KIN"/>
    <property type="match status" value="1"/>
</dbReference>
<proteinExistence type="predicted"/>
<evidence type="ECO:0000256" key="4">
    <source>
        <dbReference type="ARBA" id="ARBA00012438"/>
    </source>
</evidence>
<organism evidence="14 15">
    <name type="scientific">Corynebacterium pelargi</name>
    <dbReference type="NCBI Taxonomy" id="1471400"/>
    <lineage>
        <taxon>Bacteria</taxon>
        <taxon>Bacillati</taxon>
        <taxon>Actinomycetota</taxon>
        <taxon>Actinomycetes</taxon>
        <taxon>Mycobacteriales</taxon>
        <taxon>Corynebacteriaceae</taxon>
        <taxon>Corynebacterium</taxon>
    </lineage>
</organism>
<gene>
    <name evidence="14" type="primary">kdpD</name>
    <name evidence="14" type="ORF">CPELA_05860</name>
</gene>
<dbReference type="SUPFAM" id="SSF52402">
    <property type="entry name" value="Adenine nucleotide alpha hydrolases-like"/>
    <property type="match status" value="1"/>
</dbReference>
<dbReference type="InterPro" id="IPR052023">
    <property type="entry name" value="Histidine_kinase_KdpD"/>
</dbReference>
<dbReference type="GO" id="GO:0005886">
    <property type="term" value="C:plasma membrane"/>
    <property type="evidence" value="ECO:0007669"/>
    <property type="project" value="UniProtKB-SubCell"/>
</dbReference>
<keyword evidence="7" id="KW-0812">Transmembrane</keyword>
<dbReference type="SMART" id="SM00388">
    <property type="entry name" value="HisKA"/>
    <property type="match status" value="1"/>
</dbReference>
<comment type="catalytic activity">
    <reaction evidence="1">
        <text>ATP + protein L-histidine = ADP + protein N-phospho-L-histidine.</text>
        <dbReference type="EC" id="2.7.13.3"/>
    </reaction>
</comment>
<reference evidence="14 15" key="1">
    <citation type="submission" date="2019-01" db="EMBL/GenBank/DDBJ databases">
        <authorList>
            <person name="Ruckert C."/>
            <person name="Busche T."/>
            <person name="Kalinowski J."/>
        </authorList>
    </citation>
    <scope>NUCLEOTIDE SEQUENCE [LARGE SCALE GENOMIC DNA]</scope>
    <source>
        <strain evidence="14 15">136/3</strain>
    </source>
</reference>
<keyword evidence="13" id="KW-0472">Membrane</keyword>
<keyword evidence="8" id="KW-0547">Nucleotide-binding</keyword>
<keyword evidence="11" id="KW-1133">Transmembrane helix</keyword>